<feature type="compositionally biased region" description="Basic and acidic residues" evidence="3">
    <location>
        <begin position="448"/>
        <end position="461"/>
    </location>
</feature>
<proteinExistence type="predicted"/>
<dbReference type="RefSeq" id="WP_203898325.1">
    <property type="nucleotide sequence ID" value="NZ_BOPF01000004.1"/>
</dbReference>
<feature type="region of interest" description="Disordered" evidence="3">
    <location>
        <begin position="906"/>
        <end position="954"/>
    </location>
</feature>
<feature type="compositionally biased region" description="Basic and acidic residues" evidence="3">
    <location>
        <begin position="426"/>
        <end position="439"/>
    </location>
</feature>
<evidence type="ECO:0000256" key="2">
    <source>
        <dbReference type="ARBA" id="ARBA00022679"/>
    </source>
</evidence>
<evidence type="ECO:0008006" key="6">
    <source>
        <dbReference type="Google" id="ProtNLM"/>
    </source>
</evidence>
<feature type="region of interest" description="Disordered" evidence="3">
    <location>
        <begin position="827"/>
        <end position="866"/>
    </location>
</feature>
<dbReference type="Pfam" id="PF03808">
    <property type="entry name" value="Glyco_tran_WecG"/>
    <property type="match status" value="1"/>
</dbReference>
<feature type="region of interest" description="Disordered" evidence="3">
    <location>
        <begin position="378"/>
        <end position="774"/>
    </location>
</feature>
<protein>
    <recommendedName>
        <fullName evidence="6">WecB/TagA/CpsF family glycosyltransferase</fullName>
    </recommendedName>
</protein>
<name>A0A8J4DPV1_9ACTN</name>
<feature type="region of interest" description="Disordered" evidence="3">
    <location>
        <begin position="338"/>
        <end position="357"/>
    </location>
</feature>
<feature type="compositionally biased region" description="Low complexity" evidence="3">
    <location>
        <begin position="509"/>
        <end position="522"/>
    </location>
</feature>
<evidence type="ECO:0000313" key="4">
    <source>
        <dbReference type="EMBL" id="GIJ44787.1"/>
    </source>
</evidence>
<organism evidence="4 5">
    <name type="scientific">Virgisporangium aliadipatigenens</name>
    <dbReference type="NCBI Taxonomy" id="741659"/>
    <lineage>
        <taxon>Bacteria</taxon>
        <taxon>Bacillati</taxon>
        <taxon>Actinomycetota</taxon>
        <taxon>Actinomycetes</taxon>
        <taxon>Micromonosporales</taxon>
        <taxon>Micromonosporaceae</taxon>
        <taxon>Virgisporangium</taxon>
    </lineage>
</organism>
<evidence type="ECO:0000313" key="5">
    <source>
        <dbReference type="Proteomes" id="UP000619260"/>
    </source>
</evidence>
<feature type="compositionally biased region" description="Acidic residues" evidence="3">
    <location>
        <begin position="571"/>
        <end position="580"/>
    </location>
</feature>
<feature type="compositionally biased region" description="Basic and acidic residues" evidence="3">
    <location>
        <begin position="498"/>
        <end position="508"/>
    </location>
</feature>
<accession>A0A8J4DPV1</accession>
<keyword evidence="2" id="KW-0808">Transferase</keyword>
<dbReference type="InterPro" id="IPR004629">
    <property type="entry name" value="WecG_TagA_CpsF"/>
</dbReference>
<evidence type="ECO:0000256" key="1">
    <source>
        <dbReference type="ARBA" id="ARBA00022676"/>
    </source>
</evidence>
<dbReference type="NCBIfam" id="TIGR00696">
    <property type="entry name" value="wecG_tagA_cpsF"/>
    <property type="match status" value="1"/>
</dbReference>
<feature type="compositionally biased region" description="Low complexity" evidence="3">
    <location>
        <begin position="906"/>
        <end position="925"/>
    </location>
</feature>
<dbReference type="PANTHER" id="PTHR34136:SF1">
    <property type="entry name" value="UDP-N-ACETYL-D-MANNOSAMINURONIC ACID TRANSFERASE"/>
    <property type="match status" value="1"/>
</dbReference>
<dbReference type="Proteomes" id="UP000619260">
    <property type="component" value="Unassembled WGS sequence"/>
</dbReference>
<feature type="compositionally biased region" description="Pro residues" evidence="3">
    <location>
        <begin position="926"/>
        <end position="936"/>
    </location>
</feature>
<feature type="compositionally biased region" description="Low complexity" evidence="3">
    <location>
        <begin position="556"/>
        <end position="570"/>
    </location>
</feature>
<gene>
    <name evidence="4" type="ORF">Val02_16730</name>
</gene>
<keyword evidence="1" id="KW-0328">Glycosyltransferase</keyword>
<feature type="compositionally biased region" description="Basic and acidic residues" evidence="3">
    <location>
        <begin position="702"/>
        <end position="725"/>
    </location>
</feature>
<dbReference type="EMBL" id="BOPF01000004">
    <property type="protein sequence ID" value="GIJ44787.1"/>
    <property type="molecule type" value="Genomic_DNA"/>
</dbReference>
<feature type="region of interest" description="Disordered" evidence="3">
    <location>
        <begin position="262"/>
        <end position="332"/>
    </location>
</feature>
<reference evidence="4" key="1">
    <citation type="submission" date="2021-01" db="EMBL/GenBank/DDBJ databases">
        <title>Whole genome shotgun sequence of Virgisporangium aliadipatigenens NBRC 105644.</title>
        <authorList>
            <person name="Komaki H."/>
            <person name="Tamura T."/>
        </authorList>
    </citation>
    <scope>NUCLEOTIDE SEQUENCE</scope>
    <source>
        <strain evidence="4">NBRC 105644</strain>
    </source>
</reference>
<keyword evidence="5" id="KW-1185">Reference proteome</keyword>
<dbReference type="PANTHER" id="PTHR34136">
    <property type="match status" value="1"/>
</dbReference>
<sequence>MSEFTKITLAGLDFAALSETEVVDRVRAALDRGEGGRIATPNVDILRQAARDPQVRADLDTADLLVADGTPLVWASRLARQPLPERVTGSGLIWSLSAGLALDGRSVYLLGGEPGPVDERYSGAERAAEVLVDRFPGLRIAGHASPPHGFDRDEETFRAILQRVILAEPDMVFVGLGFPKQERIIGLLRPELPATWFLGCGAAINFVAGDQTRAPLWMQRGGLEWVHRLANEPTRLAGRYLCRDAPYALRLLATAAVAGREPGAREEAEPAVAATPAGAESGAWIDELDERWPIGAPPGKGARDAAGRSGDGSSEWSAEESESWVDAGSGIGGTGVASARAAWSAEEPESWADAGSGIGGEVSALAARAEDERLLSAGEGAEGRPAGTGAGRSADAPAVRVAGPEELRVGSGRSERLADESDEWAEERSGDETGTRAEARSAAGRSVWSRDDSSSGDRPAARVDVTFRAGRSGWSADLGSVPEDEYTDWAKDGTLASSDDRPEVRVDARSGAGRSAWSSGVGPVSGEDDEDGSGAWREDGPSASSDEESRLDVRSRSGGSAWSAGAYSTSGDEDGFEAWTEDGPTAWSGDRPGARVDVTFRAGRSAWSTEPGSVSEGDAGAWAENGPSAWSDDDRGESAESADGPTEALLPDGRKAWSGDGPTGWSEDEPAEMAESADGPTEALLPDRLEAWSGYGPTVWSEDGHQDRTEHGSKARPEHGHRAWAEDESDDDRPEDGPGAWVEGEHEAWAEEESPGTWAEGERPAWAATPSAANPVVSLTPDPLPAWADEDTVILPWVPTAMSGTPATYPEPNSVPDVPLAPIKEAAPARAETARAEPARAGAAAPVEAEQQNQRQSQRDPRVVAARENVEELAARNSALPKFRISMSAGFATNDDFAAAGAFAPASGAGLRKRQAPSSGLALPADAPPPFVPAGPAPRRRAPGERPRPRPRPR</sequence>
<feature type="compositionally biased region" description="Low complexity" evidence="3">
    <location>
        <begin position="839"/>
        <end position="850"/>
    </location>
</feature>
<dbReference type="GO" id="GO:0016758">
    <property type="term" value="F:hexosyltransferase activity"/>
    <property type="evidence" value="ECO:0007669"/>
    <property type="project" value="TreeGrafter"/>
</dbReference>
<feature type="compositionally biased region" description="Low complexity" evidence="3">
    <location>
        <begin position="270"/>
        <end position="283"/>
    </location>
</feature>
<dbReference type="AlphaFoldDB" id="A0A8J4DPV1"/>
<feature type="compositionally biased region" description="Basic and acidic residues" evidence="3">
    <location>
        <begin position="403"/>
        <end position="419"/>
    </location>
</feature>
<comment type="caution">
    <text evidence="4">The sequence shown here is derived from an EMBL/GenBank/DDBJ whole genome shotgun (WGS) entry which is preliminary data.</text>
</comment>
<evidence type="ECO:0000256" key="3">
    <source>
        <dbReference type="SAM" id="MobiDB-lite"/>
    </source>
</evidence>
<dbReference type="CDD" id="cd06533">
    <property type="entry name" value="Glyco_transf_WecG_TagA"/>
    <property type="match status" value="1"/>
</dbReference>
<feature type="compositionally biased region" description="Low complexity" evidence="3">
    <location>
        <begin position="307"/>
        <end position="316"/>
    </location>
</feature>